<dbReference type="Proteomes" id="UP001054252">
    <property type="component" value="Unassembled WGS sequence"/>
</dbReference>
<gene>
    <name evidence="1" type="ORF">SLEP1_g15826</name>
</gene>
<dbReference type="EMBL" id="BPVZ01000020">
    <property type="protein sequence ID" value="GKV03542.1"/>
    <property type="molecule type" value="Genomic_DNA"/>
</dbReference>
<sequence length="38" mass="4332">MVVGTFKLNYEESMAMTPFFSQQGMPMLIGNFSAAWRL</sequence>
<keyword evidence="2" id="KW-1185">Reference proteome</keyword>
<evidence type="ECO:0000313" key="2">
    <source>
        <dbReference type="Proteomes" id="UP001054252"/>
    </source>
</evidence>
<protein>
    <submittedName>
        <fullName evidence="1">Uncharacterized protein</fullName>
    </submittedName>
</protein>
<comment type="caution">
    <text evidence="1">The sequence shown here is derived from an EMBL/GenBank/DDBJ whole genome shotgun (WGS) entry which is preliminary data.</text>
</comment>
<evidence type="ECO:0000313" key="1">
    <source>
        <dbReference type="EMBL" id="GKV03542.1"/>
    </source>
</evidence>
<organism evidence="1 2">
    <name type="scientific">Rubroshorea leprosula</name>
    <dbReference type="NCBI Taxonomy" id="152421"/>
    <lineage>
        <taxon>Eukaryota</taxon>
        <taxon>Viridiplantae</taxon>
        <taxon>Streptophyta</taxon>
        <taxon>Embryophyta</taxon>
        <taxon>Tracheophyta</taxon>
        <taxon>Spermatophyta</taxon>
        <taxon>Magnoliopsida</taxon>
        <taxon>eudicotyledons</taxon>
        <taxon>Gunneridae</taxon>
        <taxon>Pentapetalae</taxon>
        <taxon>rosids</taxon>
        <taxon>malvids</taxon>
        <taxon>Malvales</taxon>
        <taxon>Dipterocarpaceae</taxon>
        <taxon>Rubroshorea</taxon>
    </lineage>
</organism>
<name>A0AAV5INQ3_9ROSI</name>
<accession>A0AAV5INQ3</accession>
<proteinExistence type="predicted"/>
<reference evidence="1 2" key="1">
    <citation type="journal article" date="2021" name="Commun. Biol.">
        <title>The genome of Shorea leprosula (Dipterocarpaceae) highlights the ecological relevance of drought in aseasonal tropical rainforests.</title>
        <authorList>
            <person name="Ng K.K.S."/>
            <person name="Kobayashi M.J."/>
            <person name="Fawcett J.A."/>
            <person name="Hatakeyama M."/>
            <person name="Paape T."/>
            <person name="Ng C.H."/>
            <person name="Ang C.C."/>
            <person name="Tnah L.H."/>
            <person name="Lee C.T."/>
            <person name="Nishiyama T."/>
            <person name="Sese J."/>
            <person name="O'Brien M.J."/>
            <person name="Copetti D."/>
            <person name="Mohd Noor M.I."/>
            <person name="Ong R.C."/>
            <person name="Putra M."/>
            <person name="Sireger I.Z."/>
            <person name="Indrioko S."/>
            <person name="Kosugi Y."/>
            <person name="Izuno A."/>
            <person name="Isagi Y."/>
            <person name="Lee S.L."/>
            <person name="Shimizu K.K."/>
        </authorList>
    </citation>
    <scope>NUCLEOTIDE SEQUENCE [LARGE SCALE GENOMIC DNA]</scope>
    <source>
        <strain evidence="1">214</strain>
    </source>
</reference>
<dbReference type="AlphaFoldDB" id="A0AAV5INQ3"/>